<dbReference type="GO" id="GO:0046872">
    <property type="term" value="F:metal ion binding"/>
    <property type="evidence" value="ECO:0007669"/>
    <property type="project" value="UniProtKB-KW"/>
</dbReference>
<gene>
    <name evidence="16" type="ORF">METZ01_LOCUS253561</name>
</gene>
<evidence type="ECO:0000256" key="2">
    <source>
        <dbReference type="ARBA" id="ARBA00004496"/>
    </source>
</evidence>
<dbReference type="InterPro" id="IPR014729">
    <property type="entry name" value="Rossmann-like_a/b/a_fold"/>
</dbReference>
<dbReference type="InterPro" id="IPR009080">
    <property type="entry name" value="tRNAsynth_Ia_anticodon-bd"/>
</dbReference>
<dbReference type="InterPro" id="IPR032678">
    <property type="entry name" value="tRNA-synt_1_cat_dom"/>
</dbReference>
<organism evidence="16">
    <name type="scientific">marine metagenome</name>
    <dbReference type="NCBI Taxonomy" id="408172"/>
    <lineage>
        <taxon>unclassified sequences</taxon>
        <taxon>metagenomes</taxon>
        <taxon>ecological metagenomes</taxon>
    </lineage>
</organism>
<dbReference type="InterPro" id="IPR015273">
    <property type="entry name" value="Cys-tRNA-synt_Ia_DALR"/>
</dbReference>
<dbReference type="InterPro" id="IPR015803">
    <property type="entry name" value="Cys-tRNA-ligase"/>
</dbReference>
<keyword evidence="10" id="KW-0862">Zinc</keyword>
<evidence type="ECO:0000256" key="13">
    <source>
        <dbReference type="ARBA" id="ARBA00023146"/>
    </source>
</evidence>
<dbReference type="GO" id="GO:0005524">
    <property type="term" value="F:ATP binding"/>
    <property type="evidence" value="ECO:0007669"/>
    <property type="project" value="UniProtKB-KW"/>
</dbReference>
<evidence type="ECO:0000256" key="10">
    <source>
        <dbReference type="ARBA" id="ARBA00022833"/>
    </source>
</evidence>
<keyword evidence="6" id="KW-0963">Cytoplasm</keyword>
<dbReference type="AlphaFoldDB" id="A0A382INC4"/>
<evidence type="ECO:0000256" key="8">
    <source>
        <dbReference type="ARBA" id="ARBA00022723"/>
    </source>
</evidence>
<dbReference type="InterPro" id="IPR056411">
    <property type="entry name" value="CysS_C"/>
</dbReference>
<dbReference type="EC" id="6.1.1.16" evidence="4"/>
<dbReference type="SUPFAM" id="SSF52374">
    <property type="entry name" value="Nucleotidylyl transferase"/>
    <property type="match status" value="1"/>
</dbReference>
<dbReference type="Pfam" id="PF09190">
    <property type="entry name" value="DALR_2"/>
    <property type="match status" value="1"/>
</dbReference>
<proteinExistence type="inferred from homology"/>
<keyword evidence="9" id="KW-0547">Nucleotide-binding</keyword>
<evidence type="ECO:0000256" key="9">
    <source>
        <dbReference type="ARBA" id="ARBA00022741"/>
    </source>
</evidence>
<accession>A0A382INC4</accession>
<dbReference type="GO" id="GO:0005829">
    <property type="term" value="C:cytosol"/>
    <property type="evidence" value="ECO:0007669"/>
    <property type="project" value="TreeGrafter"/>
</dbReference>
<dbReference type="Pfam" id="PF01406">
    <property type="entry name" value="tRNA-synt_1e"/>
    <property type="match status" value="1"/>
</dbReference>
<dbReference type="EMBL" id="UINC01068240">
    <property type="protein sequence ID" value="SVC00707.1"/>
    <property type="molecule type" value="Genomic_DNA"/>
</dbReference>
<name>A0A382INC4_9ZZZZ</name>
<keyword evidence="11" id="KW-0067">ATP-binding</keyword>
<feature type="domain" description="Cysteinyl-tRNA synthetase class Ia DALR" evidence="15">
    <location>
        <begin position="259"/>
        <end position="319"/>
    </location>
</feature>
<comment type="subcellular location">
    <subcellularLocation>
        <location evidence="2">Cytoplasm</location>
    </subcellularLocation>
</comment>
<comment type="cofactor">
    <cofactor evidence="1">
        <name>Zn(2+)</name>
        <dbReference type="ChEBI" id="CHEBI:29105"/>
    </cofactor>
</comment>
<dbReference type="Gene3D" id="1.20.120.1910">
    <property type="entry name" value="Cysteine-tRNA ligase, C-terminal anti-codon recognition domain"/>
    <property type="match status" value="1"/>
</dbReference>
<sequence>VMLVEELVEEYLMDMANLNVQPAHIYPRVTDEIQKIIEMIEGLIEKGFAYESEGDVYYRVTKFRDYGKLSHRTLEGMLAGARVEPNLQKDHAMDFTLWKASKIGEPSWSSPWGEGRPGWHIECSAMAVHYLGGHLDIHGGGQDLVFPHHENEIAQTEAFTGEKPFADHWVHNGLLQIDDGKMSKSFGKMVTVREALSKFSADAIRLFFLSSHYHSPLTYSGEGIEGQQRAAERLRSALEADDSSVESTDAVEPAPFRERFITAMDDDLNTPQALAALFDLTREINRGHDENKYIRTAQESLRELTGILGLRLYGEEESVQPLSPFVELLAEIRQELRNSKQWELADRIRDRLQTLGISLEDGADRTKWRNRSN</sequence>
<evidence type="ECO:0000259" key="15">
    <source>
        <dbReference type="SMART" id="SM00840"/>
    </source>
</evidence>
<evidence type="ECO:0000256" key="11">
    <source>
        <dbReference type="ARBA" id="ARBA00022840"/>
    </source>
</evidence>
<evidence type="ECO:0000256" key="14">
    <source>
        <dbReference type="ARBA" id="ARBA00031499"/>
    </source>
</evidence>
<dbReference type="SMART" id="SM00840">
    <property type="entry name" value="DALR_2"/>
    <property type="match status" value="1"/>
</dbReference>
<evidence type="ECO:0000256" key="12">
    <source>
        <dbReference type="ARBA" id="ARBA00022917"/>
    </source>
</evidence>
<evidence type="ECO:0000256" key="1">
    <source>
        <dbReference type="ARBA" id="ARBA00001947"/>
    </source>
</evidence>
<keyword evidence="13" id="KW-0030">Aminoacyl-tRNA synthetase</keyword>
<comment type="similarity">
    <text evidence="3">Belongs to the class-I aminoacyl-tRNA synthetase family.</text>
</comment>
<evidence type="ECO:0000256" key="4">
    <source>
        <dbReference type="ARBA" id="ARBA00012832"/>
    </source>
</evidence>
<evidence type="ECO:0000256" key="3">
    <source>
        <dbReference type="ARBA" id="ARBA00005594"/>
    </source>
</evidence>
<evidence type="ECO:0000256" key="6">
    <source>
        <dbReference type="ARBA" id="ARBA00022490"/>
    </source>
</evidence>
<dbReference type="NCBIfam" id="TIGR00435">
    <property type="entry name" value="cysS"/>
    <property type="match status" value="1"/>
</dbReference>
<dbReference type="InterPro" id="IPR024909">
    <property type="entry name" value="Cys-tRNA/MSH_ligase"/>
</dbReference>
<dbReference type="GO" id="GO:0004817">
    <property type="term" value="F:cysteine-tRNA ligase activity"/>
    <property type="evidence" value="ECO:0007669"/>
    <property type="project" value="UniProtKB-EC"/>
</dbReference>
<dbReference type="SUPFAM" id="SSF47323">
    <property type="entry name" value="Anticodon-binding domain of a subclass of class I aminoacyl-tRNA synthetases"/>
    <property type="match status" value="1"/>
</dbReference>
<dbReference type="PRINTS" id="PR00983">
    <property type="entry name" value="TRNASYNTHCYS"/>
</dbReference>
<dbReference type="PANTHER" id="PTHR10890:SF3">
    <property type="entry name" value="CYSTEINE--TRNA LIGASE, CYTOPLASMIC"/>
    <property type="match status" value="1"/>
</dbReference>
<protein>
    <recommendedName>
        <fullName evidence="5">Cysteine--tRNA ligase</fullName>
        <ecNumber evidence="4">6.1.1.16</ecNumber>
    </recommendedName>
    <alternativeName>
        <fullName evidence="14">Cysteinyl-tRNA synthetase</fullName>
    </alternativeName>
</protein>
<evidence type="ECO:0000313" key="16">
    <source>
        <dbReference type="EMBL" id="SVC00707.1"/>
    </source>
</evidence>
<keyword evidence="8" id="KW-0479">Metal-binding</keyword>
<evidence type="ECO:0000256" key="5">
    <source>
        <dbReference type="ARBA" id="ARBA00014738"/>
    </source>
</evidence>
<feature type="non-terminal residue" evidence="16">
    <location>
        <position position="1"/>
    </location>
</feature>
<dbReference type="Pfam" id="PF23493">
    <property type="entry name" value="CysS_C"/>
    <property type="match status" value="1"/>
</dbReference>
<dbReference type="Gene3D" id="3.40.50.620">
    <property type="entry name" value="HUPs"/>
    <property type="match status" value="1"/>
</dbReference>
<dbReference type="PANTHER" id="PTHR10890">
    <property type="entry name" value="CYSTEINYL-TRNA SYNTHETASE"/>
    <property type="match status" value="1"/>
</dbReference>
<reference evidence="16" key="1">
    <citation type="submission" date="2018-05" db="EMBL/GenBank/DDBJ databases">
        <authorList>
            <person name="Lanie J.A."/>
            <person name="Ng W.-L."/>
            <person name="Kazmierczak K.M."/>
            <person name="Andrzejewski T.M."/>
            <person name="Davidsen T.M."/>
            <person name="Wayne K.J."/>
            <person name="Tettelin H."/>
            <person name="Glass J.I."/>
            <person name="Rusch D."/>
            <person name="Podicherti R."/>
            <person name="Tsui H.-C.T."/>
            <person name="Winkler M.E."/>
        </authorList>
    </citation>
    <scope>NUCLEOTIDE SEQUENCE</scope>
</reference>
<evidence type="ECO:0000256" key="7">
    <source>
        <dbReference type="ARBA" id="ARBA00022598"/>
    </source>
</evidence>
<keyword evidence="7" id="KW-0436">Ligase</keyword>
<keyword evidence="12" id="KW-0648">Protein biosynthesis</keyword>
<dbReference type="GO" id="GO:0006423">
    <property type="term" value="P:cysteinyl-tRNA aminoacylation"/>
    <property type="evidence" value="ECO:0007669"/>
    <property type="project" value="InterPro"/>
</dbReference>